<evidence type="ECO:0000313" key="1">
    <source>
        <dbReference type="EMBL" id="RMM65683.1"/>
    </source>
</evidence>
<name>A0A3M3FUU0_PSESG</name>
<proteinExistence type="predicted"/>
<dbReference type="Proteomes" id="UP000279057">
    <property type="component" value="Unassembled WGS sequence"/>
</dbReference>
<gene>
    <name evidence="1" type="ORF">ALQ74_200015</name>
</gene>
<protein>
    <submittedName>
        <fullName evidence="1">Uncharacterized protein</fullName>
    </submittedName>
</protein>
<accession>A0A3M3FUU0</accession>
<dbReference type="EMBL" id="RBOM01000111">
    <property type="protein sequence ID" value="RMM65683.1"/>
    <property type="molecule type" value="Genomic_DNA"/>
</dbReference>
<dbReference type="AlphaFoldDB" id="A0A3M3FUU0"/>
<comment type="caution">
    <text evidence="1">The sequence shown here is derived from an EMBL/GenBank/DDBJ whole genome shotgun (WGS) entry which is preliminary data.</text>
</comment>
<evidence type="ECO:0000313" key="2">
    <source>
        <dbReference type="Proteomes" id="UP000279057"/>
    </source>
</evidence>
<reference evidence="1 2" key="1">
    <citation type="submission" date="2018-08" db="EMBL/GenBank/DDBJ databases">
        <title>Recombination of ecologically and evolutionarily significant loci maintains genetic cohesion in the Pseudomonas syringae species complex.</title>
        <authorList>
            <person name="Dillon M."/>
            <person name="Thakur S."/>
            <person name="Almeida R.N.D."/>
            <person name="Weir B.S."/>
            <person name="Guttman D.S."/>
        </authorList>
    </citation>
    <scope>NUCLEOTIDE SEQUENCE [LARGE SCALE GENOMIC DNA]</scope>
    <source>
        <strain evidence="1 2">ICMP 4332</strain>
    </source>
</reference>
<organism evidence="1 2">
    <name type="scientific">Pseudomonas savastanoi pv. glycinea</name>
    <name type="common">Pseudomonas syringae pv. glycinea</name>
    <dbReference type="NCBI Taxonomy" id="318"/>
    <lineage>
        <taxon>Bacteria</taxon>
        <taxon>Pseudomonadati</taxon>
        <taxon>Pseudomonadota</taxon>
        <taxon>Gammaproteobacteria</taxon>
        <taxon>Pseudomonadales</taxon>
        <taxon>Pseudomonadaceae</taxon>
        <taxon>Pseudomonas</taxon>
    </lineage>
</organism>
<sequence length="34" mass="3444">MTAPGLGCQETIDEILPLGCAGGGIAAVWLPEFL</sequence>